<feature type="binding site" evidence="13 15">
    <location>
        <begin position="340"/>
        <end position="343"/>
    </location>
    <ligand>
        <name>ATP</name>
        <dbReference type="ChEBI" id="CHEBI:30616"/>
    </ligand>
</feature>
<dbReference type="EC" id="2.7.2.3" evidence="5 13"/>
<dbReference type="FunFam" id="3.40.50.1260:FF:000031">
    <property type="entry name" value="Phosphoglycerate kinase 1"/>
    <property type="match status" value="1"/>
</dbReference>
<evidence type="ECO:0000256" key="3">
    <source>
        <dbReference type="ARBA" id="ARBA00008982"/>
    </source>
</evidence>
<dbReference type="Pfam" id="PF00162">
    <property type="entry name" value="PGK"/>
    <property type="match status" value="1"/>
</dbReference>
<dbReference type="InterPro" id="IPR001576">
    <property type="entry name" value="Phosphoglycerate_kinase"/>
</dbReference>
<feature type="binding site" evidence="13">
    <location>
        <position position="36"/>
    </location>
    <ligand>
        <name>substrate</name>
    </ligand>
</feature>
<feature type="binding site" evidence="13 14">
    <location>
        <begin position="60"/>
        <end position="63"/>
    </location>
    <ligand>
        <name>substrate</name>
    </ligand>
</feature>
<dbReference type="HAMAP" id="MF_00145">
    <property type="entry name" value="Phosphoglyc_kinase"/>
    <property type="match status" value="1"/>
</dbReference>
<comment type="subunit">
    <text evidence="4 13">Monomer.</text>
</comment>
<evidence type="ECO:0000256" key="8">
    <source>
        <dbReference type="ARBA" id="ARBA00022679"/>
    </source>
</evidence>
<dbReference type="PANTHER" id="PTHR11406">
    <property type="entry name" value="PHOSPHOGLYCERATE KINASE"/>
    <property type="match status" value="1"/>
</dbReference>
<dbReference type="EMBL" id="MJMG01000005">
    <property type="protein sequence ID" value="OEY86828.1"/>
    <property type="molecule type" value="Genomic_DNA"/>
</dbReference>
<dbReference type="UniPathway" id="UPA00109">
    <property type="reaction ID" value="UER00185"/>
</dbReference>
<evidence type="ECO:0000256" key="11">
    <source>
        <dbReference type="ARBA" id="ARBA00022840"/>
    </source>
</evidence>
<comment type="catalytic activity">
    <reaction evidence="1 13 16">
        <text>(2R)-3-phosphoglycerate + ATP = (2R)-3-phospho-glyceroyl phosphate + ADP</text>
        <dbReference type="Rhea" id="RHEA:14801"/>
        <dbReference type="ChEBI" id="CHEBI:30616"/>
        <dbReference type="ChEBI" id="CHEBI:57604"/>
        <dbReference type="ChEBI" id="CHEBI:58272"/>
        <dbReference type="ChEBI" id="CHEBI:456216"/>
        <dbReference type="EC" id="2.7.2.3"/>
    </reaction>
</comment>
<feature type="binding site" evidence="14">
    <location>
        <position position="151"/>
    </location>
    <ligand>
        <name>(2R)-3-phosphoglycerate</name>
        <dbReference type="ChEBI" id="CHEBI:58272"/>
    </ligand>
</feature>
<evidence type="ECO:0000256" key="4">
    <source>
        <dbReference type="ARBA" id="ARBA00011245"/>
    </source>
</evidence>
<dbReference type="AlphaFoldDB" id="A0A1E7QK35"/>
<dbReference type="InterPro" id="IPR036043">
    <property type="entry name" value="Phosphoglycerate_kinase_sf"/>
</dbReference>
<feature type="binding site" evidence="13">
    <location>
        <position position="151"/>
    </location>
    <ligand>
        <name>substrate</name>
    </ligand>
</feature>
<feature type="binding site" evidence="13 15">
    <location>
        <position position="310"/>
    </location>
    <ligand>
        <name>ATP</name>
        <dbReference type="ChEBI" id="CHEBI:30616"/>
    </ligand>
</feature>
<evidence type="ECO:0000256" key="1">
    <source>
        <dbReference type="ARBA" id="ARBA00000642"/>
    </source>
</evidence>
<accession>A0A1E7QK35</accession>
<dbReference type="RefSeq" id="WP_070064997.1">
    <property type="nucleotide sequence ID" value="NZ_MJMG01000005.1"/>
</dbReference>
<reference evidence="17 18" key="1">
    <citation type="submission" date="2016-09" db="EMBL/GenBank/DDBJ databases">
        <title>Genomic evidence for plant-parasitic nematodes as the earliest Wolbachia hosts.</title>
        <authorList>
            <person name="Brown A.M."/>
            <person name="Wasala S.K."/>
            <person name="Howe D.K."/>
            <person name="Peetz A.B."/>
            <person name="Zasada I.A."/>
            <person name="Denver D.R."/>
        </authorList>
    </citation>
    <scope>NUCLEOTIDE SEQUENCE [LARGE SCALE GENOMIC DNA]</scope>
    <source>
        <strain evidence="18">wPpe</strain>
    </source>
</reference>
<keyword evidence="12 13" id="KW-0324">Glycolysis</keyword>
<name>A0A1E7QK35_WOLPI</name>
<keyword evidence="9 13" id="KW-0547">Nucleotide-binding</keyword>
<dbReference type="GO" id="GO:0006094">
    <property type="term" value="P:gluconeogenesis"/>
    <property type="evidence" value="ECO:0007669"/>
    <property type="project" value="TreeGrafter"/>
</dbReference>
<dbReference type="PRINTS" id="PR00477">
    <property type="entry name" value="PHGLYCKINASE"/>
</dbReference>
<evidence type="ECO:0000256" key="7">
    <source>
        <dbReference type="ARBA" id="ARBA00022490"/>
    </source>
</evidence>
<evidence type="ECO:0000256" key="15">
    <source>
        <dbReference type="PIRSR" id="PIRSR000724-2"/>
    </source>
</evidence>
<evidence type="ECO:0000256" key="16">
    <source>
        <dbReference type="RuleBase" id="RU000532"/>
    </source>
</evidence>
<comment type="subcellular location">
    <subcellularLocation>
        <location evidence="13">Cytoplasm</location>
    </subcellularLocation>
</comment>
<comment type="similarity">
    <text evidence="3 13 16">Belongs to the phosphoglycerate kinase family.</text>
</comment>
<dbReference type="PIRSF" id="PIRSF000724">
    <property type="entry name" value="Pgk"/>
    <property type="match status" value="1"/>
</dbReference>
<sequence length="385" mass="42416">MGILSITNYNLRDKIALLRVDFNVPIINSVIKDSTRILRVIPTIRYLVESINAKVVILSHLGRPKKRDSSLSLRVVVDLLSKILNKEVNFVPDCIGKHVHNIVDGMTSGDVVLLENLRFYPEEEYNDITFAKQLASIGDLYVNDAFSCSHRAHSSIVRITEFLPSYAGLSMVDELMCLEKFFSFKLRPVAAIVGGSKISTKLKLLTKLAEKVDYLIVGGAIANNFLLFNEINIGKSLFQEGVNHLLNNILPEKIIMPTDIINSTGIVKKVHEIMDDDVILDIGPQTIKKIANIIAHCKTVLWNGPIGVFEDITFANGTIELMNIISNFTKTRNLISIIGGGDSLSAIKVAGLATKDFTYVSTAGGAFLSWLSGDEMPGISALENR</sequence>
<feature type="binding site" evidence="13">
    <location>
        <position position="118"/>
    </location>
    <ligand>
        <name>substrate</name>
    </ligand>
</feature>
<evidence type="ECO:0000256" key="6">
    <source>
        <dbReference type="ARBA" id="ARBA00016471"/>
    </source>
</evidence>
<dbReference type="InterPro" id="IPR015824">
    <property type="entry name" value="Phosphoglycerate_kinase_N"/>
</dbReference>
<protein>
    <recommendedName>
        <fullName evidence="6 13">Phosphoglycerate kinase</fullName>
        <ecNumber evidence="5 13">2.7.2.3</ecNumber>
    </recommendedName>
</protein>
<dbReference type="FunFam" id="3.40.50.1260:FF:000006">
    <property type="entry name" value="Phosphoglycerate kinase"/>
    <property type="match status" value="1"/>
</dbReference>
<evidence type="ECO:0000256" key="10">
    <source>
        <dbReference type="ARBA" id="ARBA00022777"/>
    </source>
</evidence>
<dbReference type="GO" id="GO:0006096">
    <property type="term" value="P:glycolytic process"/>
    <property type="evidence" value="ECO:0007669"/>
    <property type="project" value="UniProtKB-UniRule"/>
</dbReference>
<evidence type="ECO:0000313" key="17">
    <source>
        <dbReference type="EMBL" id="OEY86828.1"/>
    </source>
</evidence>
<evidence type="ECO:0000256" key="9">
    <source>
        <dbReference type="ARBA" id="ARBA00022741"/>
    </source>
</evidence>
<evidence type="ECO:0000256" key="12">
    <source>
        <dbReference type="ARBA" id="ARBA00023152"/>
    </source>
</evidence>
<keyword evidence="8 13" id="KW-0808">Transferase</keyword>
<evidence type="ECO:0000256" key="5">
    <source>
        <dbReference type="ARBA" id="ARBA00013061"/>
    </source>
</evidence>
<feature type="binding site" evidence="13 15">
    <location>
        <position position="201"/>
    </location>
    <ligand>
        <name>ATP</name>
        <dbReference type="ChEBI" id="CHEBI:30616"/>
    </ligand>
</feature>
<feature type="binding site" evidence="14">
    <location>
        <position position="118"/>
    </location>
    <ligand>
        <name>(2R)-3-phosphoglycerate</name>
        <dbReference type="ChEBI" id="CHEBI:58272"/>
    </ligand>
</feature>
<feature type="binding site" evidence="13 14">
    <location>
        <begin position="21"/>
        <end position="23"/>
    </location>
    <ligand>
        <name>substrate</name>
    </ligand>
</feature>
<evidence type="ECO:0000256" key="2">
    <source>
        <dbReference type="ARBA" id="ARBA00004838"/>
    </source>
</evidence>
<dbReference type="Proteomes" id="UP000175679">
    <property type="component" value="Unassembled WGS sequence"/>
</dbReference>
<dbReference type="GO" id="GO:0005524">
    <property type="term" value="F:ATP binding"/>
    <property type="evidence" value="ECO:0007669"/>
    <property type="project" value="UniProtKB-KW"/>
</dbReference>
<comment type="caution">
    <text evidence="13">Lacks conserved residue(s) required for the propagation of feature annotation.</text>
</comment>
<dbReference type="SUPFAM" id="SSF53748">
    <property type="entry name" value="Phosphoglycerate kinase"/>
    <property type="match status" value="1"/>
</dbReference>
<feature type="binding site" evidence="14">
    <location>
        <position position="36"/>
    </location>
    <ligand>
        <name>(2R)-3-phosphoglycerate</name>
        <dbReference type="ChEBI" id="CHEBI:58272"/>
    </ligand>
</feature>
<dbReference type="PANTHER" id="PTHR11406:SF23">
    <property type="entry name" value="PHOSPHOGLYCERATE KINASE 1, CHLOROPLASTIC-RELATED"/>
    <property type="match status" value="1"/>
</dbReference>
<dbReference type="GO" id="GO:0005829">
    <property type="term" value="C:cytosol"/>
    <property type="evidence" value="ECO:0007669"/>
    <property type="project" value="TreeGrafter"/>
</dbReference>
<comment type="pathway">
    <text evidence="2 13">Carbohydrate degradation; glycolysis; pyruvate from D-glyceraldehyde 3-phosphate: step 2/5.</text>
</comment>
<dbReference type="GO" id="GO:0004618">
    <property type="term" value="F:phosphoglycerate kinase activity"/>
    <property type="evidence" value="ECO:0007669"/>
    <property type="project" value="UniProtKB-UniRule"/>
</dbReference>
<evidence type="ECO:0000256" key="14">
    <source>
        <dbReference type="PIRSR" id="PIRSR000724-1"/>
    </source>
</evidence>
<proteinExistence type="inferred from homology"/>
<keyword evidence="10 13" id="KW-0418">Kinase</keyword>
<evidence type="ECO:0000313" key="18">
    <source>
        <dbReference type="Proteomes" id="UP000175679"/>
    </source>
</evidence>
<dbReference type="OrthoDB" id="9808460at2"/>
<keyword evidence="11 13" id="KW-0067">ATP-binding</keyword>
<comment type="caution">
    <text evidence="17">The sequence shown here is derived from an EMBL/GenBank/DDBJ whole genome shotgun (WGS) entry which is preliminary data.</text>
</comment>
<keyword evidence="7 13" id="KW-0963">Cytoplasm</keyword>
<organism evidence="17 18">
    <name type="scientific">Wolbachia pipientis</name>
    <dbReference type="NCBI Taxonomy" id="955"/>
    <lineage>
        <taxon>Bacteria</taxon>
        <taxon>Pseudomonadati</taxon>
        <taxon>Pseudomonadota</taxon>
        <taxon>Alphaproteobacteria</taxon>
        <taxon>Rickettsiales</taxon>
        <taxon>Anaplasmataceae</taxon>
        <taxon>Wolbachieae</taxon>
        <taxon>Wolbachia</taxon>
    </lineage>
</organism>
<dbReference type="GO" id="GO:0043531">
    <property type="term" value="F:ADP binding"/>
    <property type="evidence" value="ECO:0007669"/>
    <property type="project" value="TreeGrafter"/>
</dbReference>
<keyword evidence="18" id="KW-1185">Reference proteome</keyword>
<evidence type="ECO:0000256" key="13">
    <source>
        <dbReference type="HAMAP-Rule" id="MF_00145"/>
    </source>
</evidence>
<gene>
    <name evidence="13" type="primary">pgk</name>
    <name evidence="17" type="ORF">BIY23_02265</name>
</gene>
<dbReference type="Gene3D" id="3.40.50.1260">
    <property type="entry name" value="Phosphoglycerate kinase, N-terminal domain"/>
    <property type="match status" value="2"/>
</dbReference>